<keyword evidence="2" id="KW-1185">Reference proteome</keyword>
<evidence type="ECO:0000313" key="2">
    <source>
        <dbReference type="Proteomes" id="UP001165189"/>
    </source>
</evidence>
<dbReference type="EMBL" id="BSYB01000029">
    <property type="protein sequence ID" value="GMG48752.1"/>
    <property type="molecule type" value="Genomic_DNA"/>
</dbReference>
<dbReference type="Proteomes" id="UP001165189">
    <property type="component" value="Unassembled WGS sequence"/>
</dbReference>
<name>A0ABQ6L0L5_ASPOZ</name>
<evidence type="ECO:0000313" key="1">
    <source>
        <dbReference type="EMBL" id="GMG48752.1"/>
    </source>
</evidence>
<protein>
    <submittedName>
        <fullName evidence="1">Unnamed protein product</fullName>
    </submittedName>
</protein>
<accession>A0ABQ6L0L5</accession>
<gene>
    <name evidence="1" type="ORF">Aory05_000741700</name>
</gene>
<sequence length="69" mass="8069">MIHKSPITPVTVVFKANDDNGEWRKIHQLDLDSADPIVVERLMKKDARNRGATFYDKHGRRLWLCIPVR</sequence>
<organism evidence="1 2">
    <name type="scientific">Aspergillus oryzae var. brunneus</name>
    <dbReference type="NCBI Taxonomy" id="332754"/>
    <lineage>
        <taxon>Eukaryota</taxon>
        <taxon>Fungi</taxon>
        <taxon>Dikarya</taxon>
        <taxon>Ascomycota</taxon>
        <taxon>Pezizomycotina</taxon>
        <taxon>Eurotiomycetes</taxon>
        <taxon>Eurotiomycetidae</taxon>
        <taxon>Eurotiales</taxon>
        <taxon>Aspergillaceae</taxon>
        <taxon>Aspergillus</taxon>
        <taxon>Aspergillus subgen. Circumdati</taxon>
    </lineage>
</organism>
<proteinExistence type="predicted"/>
<reference evidence="1" key="1">
    <citation type="submission" date="2023-04" db="EMBL/GenBank/DDBJ databases">
        <title>Aspergillus oryzae var. brunneus NBRC 4377.</title>
        <authorList>
            <person name="Ichikawa N."/>
            <person name="Sato H."/>
            <person name="Tonouchi N."/>
        </authorList>
    </citation>
    <scope>NUCLEOTIDE SEQUENCE</scope>
    <source>
        <strain evidence="1">NBRC 4377</strain>
    </source>
</reference>
<comment type="caution">
    <text evidence="1">The sequence shown here is derived from an EMBL/GenBank/DDBJ whole genome shotgun (WGS) entry which is preliminary data.</text>
</comment>